<evidence type="ECO:0000313" key="1">
    <source>
        <dbReference type="EMBL" id="KKM83599.1"/>
    </source>
</evidence>
<gene>
    <name evidence="1" type="ORF">LCGC14_1307750</name>
</gene>
<protein>
    <submittedName>
        <fullName evidence="1">Uncharacterized protein</fullName>
    </submittedName>
</protein>
<sequence>MSSNYAQHRYHQELSCHCLRPGLHAPMLVADYIETALNVAKKFEQQRNPLLQEFYLRRTHHEIMNKMCDPLIHNAIRKQCLEQLYKPLLALKRFYKVHNNTAQFLILEREARILSHEFNPF</sequence>
<dbReference type="EMBL" id="LAZR01007687">
    <property type="protein sequence ID" value="KKM83599.1"/>
    <property type="molecule type" value="Genomic_DNA"/>
</dbReference>
<dbReference type="AlphaFoldDB" id="A0A0F9KN97"/>
<comment type="caution">
    <text evidence="1">The sequence shown here is derived from an EMBL/GenBank/DDBJ whole genome shotgun (WGS) entry which is preliminary data.</text>
</comment>
<proteinExistence type="predicted"/>
<organism evidence="1">
    <name type="scientific">marine sediment metagenome</name>
    <dbReference type="NCBI Taxonomy" id="412755"/>
    <lineage>
        <taxon>unclassified sequences</taxon>
        <taxon>metagenomes</taxon>
        <taxon>ecological metagenomes</taxon>
    </lineage>
</organism>
<accession>A0A0F9KN97</accession>
<name>A0A0F9KN97_9ZZZZ</name>
<reference evidence="1" key="1">
    <citation type="journal article" date="2015" name="Nature">
        <title>Complex archaea that bridge the gap between prokaryotes and eukaryotes.</title>
        <authorList>
            <person name="Spang A."/>
            <person name="Saw J.H."/>
            <person name="Jorgensen S.L."/>
            <person name="Zaremba-Niedzwiedzka K."/>
            <person name="Martijn J."/>
            <person name="Lind A.E."/>
            <person name="van Eijk R."/>
            <person name="Schleper C."/>
            <person name="Guy L."/>
            <person name="Ettema T.J."/>
        </authorList>
    </citation>
    <scope>NUCLEOTIDE SEQUENCE</scope>
</reference>